<dbReference type="SMART" id="SM00930">
    <property type="entry name" value="NIL"/>
    <property type="match status" value="1"/>
</dbReference>
<feature type="domain" description="ABC transporter" evidence="8">
    <location>
        <begin position="4"/>
        <end position="241"/>
    </location>
</feature>
<dbReference type="InterPro" id="IPR003439">
    <property type="entry name" value="ABC_transporter-like_ATP-bd"/>
</dbReference>
<dbReference type="EMBL" id="JAJJPB010000014">
    <property type="protein sequence ID" value="MCC9295501.1"/>
    <property type="molecule type" value="Genomic_DNA"/>
</dbReference>
<dbReference type="Pfam" id="PF09383">
    <property type="entry name" value="NIL"/>
    <property type="match status" value="1"/>
</dbReference>
<keyword evidence="7" id="KW-0472">Membrane</keyword>
<dbReference type="InterPro" id="IPR027417">
    <property type="entry name" value="P-loop_NTPase"/>
</dbReference>
<evidence type="ECO:0000256" key="4">
    <source>
        <dbReference type="ARBA" id="ARBA00022840"/>
    </source>
</evidence>
<dbReference type="SMART" id="SM00382">
    <property type="entry name" value="AAA"/>
    <property type="match status" value="1"/>
</dbReference>
<keyword evidence="10" id="KW-1185">Reference proteome</keyword>
<evidence type="ECO:0000256" key="3">
    <source>
        <dbReference type="ARBA" id="ARBA00022741"/>
    </source>
</evidence>
<dbReference type="Pfam" id="PF00005">
    <property type="entry name" value="ABC_tran"/>
    <property type="match status" value="1"/>
</dbReference>
<dbReference type="InterPro" id="IPR018449">
    <property type="entry name" value="NIL_domain"/>
</dbReference>
<keyword evidence="5" id="KW-1278">Translocase</keyword>
<dbReference type="InterPro" id="IPR050086">
    <property type="entry name" value="MetN_ABC_transporter-like"/>
</dbReference>
<dbReference type="InterPro" id="IPR003593">
    <property type="entry name" value="AAA+_ATPase"/>
</dbReference>
<dbReference type="SUPFAM" id="SSF55021">
    <property type="entry name" value="ACT-like"/>
    <property type="match status" value="1"/>
</dbReference>
<organism evidence="9 10">
    <name type="scientific">Clostridium aromativorans</name>
    <dbReference type="NCBI Taxonomy" id="2836848"/>
    <lineage>
        <taxon>Bacteria</taxon>
        <taxon>Bacillati</taxon>
        <taxon>Bacillota</taxon>
        <taxon>Clostridia</taxon>
        <taxon>Eubacteriales</taxon>
        <taxon>Clostridiaceae</taxon>
        <taxon>Clostridium</taxon>
    </lineage>
</organism>
<evidence type="ECO:0000256" key="7">
    <source>
        <dbReference type="ARBA" id="ARBA00023136"/>
    </source>
</evidence>
<accession>A0ABS8N746</accession>
<evidence type="ECO:0000256" key="2">
    <source>
        <dbReference type="ARBA" id="ARBA00022475"/>
    </source>
</evidence>
<dbReference type="PROSITE" id="PS50893">
    <property type="entry name" value="ABC_TRANSPORTER_2"/>
    <property type="match status" value="1"/>
</dbReference>
<keyword evidence="1" id="KW-0813">Transport</keyword>
<dbReference type="InterPro" id="IPR041701">
    <property type="entry name" value="MetN_ABC"/>
</dbReference>
<dbReference type="GO" id="GO:0005524">
    <property type="term" value="F:ATP binding"/>
    <property type="evidence" value="ECO:0007669"/>
    <property type="project" value="UniProtKB-KW"/>
</dbReference>
<comment type="caution">
    <text evidence="9">The sequence shown here is derived from an EMBL/GenBank/DDBJ whole genome shotgun (WGS) entry which is preliminary data.</text>
</comment>
<keyword evidence="3" id="KW-0547">Nucleotide-binding</keyword>
<keyword evidence="2" id="KW-1003">Cell membrane</keyword>
<protein>
    <submittedName>
        <fullName evidence="9">ATP-binding cassette domain-containing protein</fullName>
    </submittedName>
</protein>
<sequence length="338" mass="37946">MIQLKNINVTFKQKNKKFHAVSDVSLNIKDGEIFGIMGASGAGKSTLIRTINLLQKPTSGEIIINDKNITIYRGESLRRLRHNIGMIFQNFNLAESKTVFDNIAFPLKIAGKSKVEINKRVRELLDLVGLASKSKEYPSKLSGGQKQRVGIARALGNNAKMLLCDEPTSALDIETTASILNILREINEKFKITIIIITHQLEVVKAICNRVAVMNQGRIVEEGLVYNVFTNPKNEYTKKLLKHSSKFELPELLLKSIKGPIIKIKYMGETATEPILSNLSIKFNVTFNILHGKIEYIGDLPFGILYLNIKADKDIFTKVIQYLKDNTYSVEVINHATT</sequence>
<dbReference type="InterPro" id="IPR017871">
    <property type="entry name" value="ABC_transporter-like_CS"/>
</dbReference>
<name>A0ABS8N746_9CLOT</name>
<evidence type="ECO:0000313" key="9">
    <source>
        <dbReference type="EMBL" id="MCC9295501.1"/>
    </source>
</evidence>
<proteinExistence type="predicted"/>
<dbReference type="Gene3D" id="3.40.50.300">
    <property type="entry name" value="P-loop containing nucleotide triphosphate hydrolases"/>
    <property type="match status" value="1"/>
</dbReference>
<evidence type="ECO:0000256" key="5">
    <source>
        <dbReference type="ARBA" id="ARBA00022967"/>
    </source>
</evidence>
<reference evidence="9" key="1">
    <citation type="submission" date="2021-11" db="EMBL/GenBank/DDBJ databases">
        <authorList>
            <person name="Qingchun L."/>
            <person name="Dong Z."/>
            <person name="Zongwei Q."/>
            <person name="Jia Z."/>
            <person name="Duotao L."/>
        </authorList>
    </citation>
    <scope>NUCLEOTIDE SEQUENCE</scope>
    <source>
        <strain evidence="9">WLY-B-L2</strain>
    </source>
</reference>
<evidence type="ECO:0000256" key="1">
    <source>
        <dbReference type="ARBA" id="ARBA00022448"/>
    </source>
</evidence>
<dbReference type="PROSITE" id="PS00211">
    <property type="entry name" value="ABC_TRANSPORTER_1"/>
    <property type="match status" value="1"/>
</dbReference>
<dbReference type="InterPro" id="IPR045865">
    <property type="entry name" value="ACT-like_dom_sf"/>
</dbReference>
<dbReference type="RefSeq" id="WP_150358763.1">
    <property type="nucleotide sequence ID" value="NZ_JAJJPB010000014.1"/>
</dbReference>
<keyword evidence="4 9" id="KW-0067">ATP-binding</keyword>
<evidence type="ECO:0000256" key="6">
    <source>
        <dbReference type="ARBA" id="ARBA00022970"/>
    </source>
</evidence>
<evidence type="ECO:0000313" key="10">
    <source>
        <dbReference type="Proteomes" id="UP001165422"/>
    </source>
</evidence>
<dbReference type="Gene3D" id="3.30.70.260">
    <property type="match status" value="1"/>
</dbReference>
<gene>
    <name evidence="9" type="ORF">LN736_11595</name>
</gene>
<evidence type="ECO:0000259" key="8">
    <source>
        <dbReference type="PROSITE" id="PS50893"/>
    </source>
</evidence>
<dbReference type="CDD" id="cd03258">
    <property type="entry name" value="ABC_MetN_methionine_transporter"/>
    <property type="match status" value="1"/>
</dbReference>
<dbReference type="PANTHER" id="PTHR43166">
    <property type="entry name" value="AMINO ACID IMPORT ATP-BINDING PROTEIN"/>
    <property type="match status" value="1"/>
</dbReference>
<dbReference type="Proteomes" id="UP001165422">
    <property type="component" value="Unassembled WGS sequence"/>
</dbReference>
<keyword evidence="6" id="KW-0029">Amino-acid transport</keyword>
<dbReference type="SUPFAM" id="SSF52540">
    <property type="entry name" value="P-loop containing nucleoside triphosphate hydrolases"/>
    <property type="match status" value="1"/>
</dbReference>
<dbReference type="PANTHER" id="PTHR43166:SF30">
    <property type="entry name" value="METHIONINE IMPORT ATP-BINDING PROTEIN METN"/>
    <property type="match status" value="1"/>
</dbReference>